<dbReference type="InterPro" id="IPR034197">
    <property type="entry name" value="Peptidases_S8_3"/>
</dbReference>
<comment type="caution">
    <text evidence="13">The sequence shown here is derived from an EMBL/GenBank/DDBJ whole genome shotgun (WGS) entry which is preliminary data.</text>
</comment>
<dbReference type="Gene3D" id="3.40.50.200">
    <property type="entry name" value="Peptidase S8/S53 domain"/>
    <property type="match status" value="1"/>
</dbReference>
<feature type="active site" description="Charge relay system" evidence="8 9">
    <location>
        <position position="114"/>
    </location>
</feature>
<dbReference type="GO" id="GO:0006508">
    <property type="term" value="P:proteolysis"/>
    <property type="evidence" value="ECO:0007669"/>
    <property type="project" value="UniProtKB-KW"/>
</dbReference>
<feature type="domain" description="Inhibitor I9" evidence="11">
    <location>
        <begin position="6"/>
        <end position="84"/>
    </location>
</feature>
<name>A0A8K0HN97_9ROSA</name>
<evidence type="ECO:0000259" key="10">
    <source>
        <dbReference type="Pfam" id="PF00082"/>
    </source>
</evidence>
<evidence type="ECO:0000256" key="5">
    <source>
        <dbReference type="ARBA" id="ARBA00022729"/>
    </source>
</evidence>
<dbReference type="Pfam" id="PF05922">
    <property type="entry name" value="Inhibitor_I9"/>
    <property type="match status" value="1"/>
</dbReference>
<keyword evidence="5" id="KW-0732">Signal</keyword>
<evidence type="ECO:0000313" key="13">
    <source>
        <dbReference type="EMBL" id="KAF3454633.1"/>
    </source>
</evidence>
<evidence type="ECO:0000259" key="11">
    <source>
        <dbReference type="Pfam" id="PF05922"/>
    </source>
</evidence>
<keyword evidence="6 9" id="KW-0378">Hydrolase</keyword>
<dbReference type="Gene3D" id="3.30.70.80">
    <property type="entry name" value="Peptidase S8 propeptide/proteinase inhibitor I9"/>
    <property type="match status" value="1"/>
</dbReference>
<dbReference type="CDD" id="cd02120">
    <property type="entry name" value="PA_subtilisin_like"/>
    <property type="match status" value="1"/>
</dbReference>
<feature type="domain" description="Subtilisin-like protease fibronectin type-III" evidence="12">
    <location>
        <begin position="599"/>
        <end position="697"/>
    </location>
</feature>
<dbReference type="InterPro" id="IPR036852">
    <property type="entry name" value="Peptidase_S8/S53_dom_sf"/>
</dbReference>
<dbReference type="Pfam" id="PF00082">
    <property type="entry name" value="Peptidase_S8"/>
    <property type="match status" value="1"/>
</dbReference>
<keyword evidence="4 9" id="KW-0645">Protease</keyword>
<dbReference type="PANTHER" id="PTHR10795">
    <property type="entry name" value="PROPROTEIN CONVERTASE SUBTILISIN/KEXIN"/>
    <property type="match status" value="1"/>
</dbReference>
<keyword evidence="14" id="KW-1185">Reference proteome</keyword>
<dbReference type="PROSITE" id="PS00138">
    <property type="entry name" value="SUBTILASE_SER"/>
    <property type="match status" value="1"/>
</dbReference>
<dbReference type="SUPFAM" id="SSF52743">
    <property type="entry name" value="Subtilisin-like"/>
    <property type="match status" value="1"/>
</dbReference>
<protein>
    <submittedName>
        <fullName evidence="13">Uncharacterized protein</fullName>
    </submittedName>
</protein>
<dbReference type="Proteomes" id="UP000796880">
    <property type="component" value="Unassembled WGS sequence"/>
</dbReference>
<dbReference type="Gene3D" id="3.50.30.30">
    <property type="match status" value="1"/>
</dbReference>
<evidence type="ECO:0000259" key="12">
    <source>
        <dbReference type="Pfam" id="PF17766"/>
    </source>
</evidence>
<evidence type="ECO:0000256" key="7">
    <source>
        <dbReference type="ARBA" id="ARBA00022825"/>
    </source>
</evidence>
<dbReference type="PROSITE" id="PS51892">
    <property type="entry name" value="SUBTILASE"/>
    <property type="match status" value="1"/>
</dbReference>
<dbReference type="FunFam" id="3.40.50.200:FF:000006">
    <property type="entry name" value="Subtilisin-like protease SBT1.5"/>
    <property type="match status" value="1"/>
</dbReference>
<dbReference type="InterPro" id="IPR045051">
    <property type="entry name" value="SBT"/>
</dbReference>
<accession>A0A8K0HN97</accession>
<dbReference type="GO" id="GO:0004252">
    <property type="term" value="F:serine-type endopeptidase activity"/>
    <property type="evidence" value="ECO:0007669"/>
    <property type="project" value="UniProtKB-UniRule"/>
</dbReference>
<dbReference type="PRINTS" id="PR00723">
    <property type="entry name" value="SUBTILISIN"/>
</dbReference>
<sequence length="699" mass="74051">MKTMQVYIVYMGSLPDDEVYSPMANHISLLQEALQTSSVGNSLVRSYRRSFNGFAARLTDSEKQKLAETEGVVTVFPSRYLKLQTTRSWDFIGLDQKAKRNPTAESDVIVGVIDTGVWPESESFSDEGFGPPPKKWKGACDGGADFKCNNKIIGARFYVSEATVNATARDTIGHGSHTASTAAGNVVNNASFFGLAEGTARGGVPSARIAAYKVCEIQGCSTENILAAFDDAIADGVDIISISIGGDPTDYDQDTIAIGSFHGLNKGVLTVNSAGNSGPSAWSASSLAPWMISVAASSTDRQIVDKVVLGNGQTLVGASVNSFKLNGTSFPLIYGKDVVAGQCSIDEARNCTCINQTAVKGKILICDHFADPEAYVNVIGTIYLKTKALDTAFVEPVPAAGLNRKAYTTVQNYFNSAKNPHGNISISIAITDSAAPKVASFSSRGPNIITPDILKPDITAPGMNILAAYPPVASPSESDVDKRSVKYNLVSGTSMSCPHVAGAAAYVKTFHPDWSPSAIKSSLMTTARVMTSTVSSGGDFGYGAGHIDPVKAIDPGLVYETSRDDYINFLCGIGYGADRVRLISGDKSSCPKVINEPKDLNYPSFSHQVLSNGNSSVQFQRSVKNVGLANSIYKAEVAPNAKLNIKVVPESLSFKSLNELKTFNVTVEVGGLAPGSVLSSSIVWSDGTHSVRSPIVIFR</sequence>
<keyword evidence="3" id="KW-0964">Secreted</keyword>
<dbReference type="InterPro" id="IPR010259">
    <property type="entry name" value="S8pro/Inhibitor_I9"/>
</dbReference>
<evidence type="ECO:0000256" key="4">
    <source>
        <dbReference type="ARBA" id="ARBA00022670"/>
    </source>
</evidence>
<feature type="domain" description="Peptidase S8/S53" evidence="10">
    <location>
        <begin position="106"/>
        <end position="545"/>
    </location>
</feature>
<dbReference type="InterPro" id="IPR037045">
    <property type="entry name" value="S8pro/Inhibitor_I9_sf"/>
</dbReference>
<dbReference type="OrthoDB" id="4803627at2759"/>
<evidence type="ECO:0000313" key="14">
    <source>
        <dbReference type="Proteomes" id="UP000796880"/>
    </source>
</evidence>
<dbReference type="Pfam" id="PF17766">
    <property type="entry name" value="fn3_6"/>
    <property type="match status" value="1"/>
</dbReference>
<evidence type="ECO:0000256" key="8">
    <source>
        <dbReference type="PIRSR" id="PIRSR615500-1"/>
    </source>
</evidence>
<dbReference type="InterPro" id="IPR041469">
    <property type="entry name" value="Subtilisin-like_FN3"/>
</dbReference>
<dbReference type="FunFam" id="3.30.70.80:FF:000002">
    <property type="entry name" value="Subtilisin-like protease SBT5.3"/>
    <property type="match status" value="1"/>
</dbReference>
<comment type="similarity">
    <text evidence="2 9">Belongs to the peptidase S8 family.</text>
</comment>
<dbReference type="InterPro" id="IPR023828">
    <property type="entry name" value="Peptidase_S8_Ser-AS"/>
</dbReference>
<evidence type="ECO:0000256" key="9">
    <source>
        <dbReference type="PROSITE-ProRule" id="PRU01240"/>
    </source>
</evidence>
<dbReference type="GO" id="GO:0005576">
    <property type="term" value="C:extracellular region"/>
    <property type="evidence" value="ECO:0007669"/>
    <property type="project" value="UniProtKB-SubCell"/>
</dbReference>
<evidence type="ECO:0000256" key="2">
    <source>
        <dbReference type="ARBA" id="ARBA00011073"/>
    </source>
</evidence>
<evidence type="ECO:0000256" key="1">
    <source>
        <dbReference type="ARBA" id="ARBA00004613"/>
    </source>
</evidence>
<keyword evidence="7 9" id="KW-0720">Serine protease</keyword>
<dbReference type="InterPro" id="IPR015500">
    <property type="entry name" value="Peptidase_S8_subtilisin-rel"/>
</dbReference>
<dbReference type="CDD" id="cd04852">
    <property type="entry name" value="Peptidases_S8_3"/>
    <property type="match status" value="1"/>
</dbReference>
<evidence type="ECO:0000256" key="6">
    <source>
        <dbReference type="ARBA" id="ARBA00022801"/>
    </source>
</evidence>
<feature type="active site" description="Charge relay system" evidence="8 9">
    <location>
        <position position="494"/>
    </location>
</feature>
<evidence type="ECO:0000256" key="3">
    <source>
        <dbReference type="ARBA" id="ARBA00022525"/>
    </source>
</evidence>
<dbReference type="InterPro" id="IPR000209">
    <property type="entry name" value="Peptidase_S8/S53_dom"/>
</dbReference>
<dbReference type="Gene3D" id="2.60.40.2310">
    <property type="match status" value="1"/>
</dbReference>
<feature type="active site" description="Charge relay system" evidence="8 9">
    <location>
        <position position="174"/>
    </location>
</feature>
<reference evidence="13" key="1">
    <citation type="submission" date="2020-03" db="EMBL/GenBank/DDBJ databases">
        <title>A high-quality chromosome-level genome assembly of a woody plant with both climbing and erect habits, Rhamnella rubrinervis.</title>
        <authorList>
            <person name="Lu Z."/>
            <person name="Yang Y."/>
            <person name="Zhu X."/>
            <person name="Sun Y."/>
        </authorList>
    </citation>
    <scope>NUCLEOTIDE SEQUENCE</scope>
    <source>
        <strain evidence="13">BYM</strain>
        <tissue evidence="13">Leaf</tissue>
    </source>
</reference>
<proteinExistence type="inferred from homology"/>
<comment type="subcellular location">
    <subcellularLocation>
        <location evidence="1">Secreted</location>
    </subcellularLocation>
</comment>
<organism evidence="13 14">
    <name type="scientific">Rhamnella rubrinervis</name>
    <dbReference type="NCBI Taxonomy" id="2594499"/>
    <lineage>
        <taxon>Eukaryota</taxon>
        <taxon>Viridiplantae</taxon>
        <taxon>Streptophyta</taxon>
        <taxon>Embryophyta</taxon>
        <taxon>Tracheophyta</taxon>
        <taxon>Spermatophyta</taxon>
        <taxon>Magnoliopsida</taxon>
        <taxon>eudicotyledons</taxon>
        <taxon>Gunneridae</taxon>
        <taxon>Pentapetalae</taxon>
        <taxon>rosids</taxon>
        <taxon>fabids</taxon>
        <taxon>Rosales</taxon>
        <taxon>Rhamnaceae</taxon>
        <taxon>rhamnoid group</taxon>
        <taxon>Rhamneae</taxon>
        <taxon>Rhamnella</taxon>
    </lineage>
</organism>
<dbReference type="GO" id="GO:0009609">
    <property type="term" value="P:response to symbiotic bacterium"/>
    <property type="evidence" value="ECO:0007669"/>
    <property type="project" value="UniProtKB-ARBA"/>
</dbReference>
<dbReference type="AlphaFoldDB" id="A0A8K0HN97"/>
<dbReference type="EMBL" id="VOIH02000002">
    <property type="protein sequence ID" value="KAF3454633.1"/>
    <property type="molecule type" value="Genomic_DNA"/>
</dbReference>
<gene>
    <name evidence="13" type="ORF">FNV43_RR05081</name>
</gene>